<dbReference type="Proteomes" id="UP000800200">
    <property type="component" value="Unassembled WGS sequence"/>
</dbReference>
<sequence>MAKYQYGSGIPTALREFLEYANPSRARCTLPLIRVQLGAGYSFVARTLSSWAFDKIPDSVKLIIK</sequence>
<protein>
    <submittedName>
        <fullName evidence="1">Uncharacterized protein</fullName>
    </submittedName>
</protein>
<proteinExistence type="predicted"/>
<dbReference type="OrthoDB" id="3797359at2759"/>
<evidence type="ECO:0000313" key="1">
    <source>
        <dbReference type="EMBL" id="KAF2186155.1"/>
    </source>
</evidence>
<dbReference type="AlphaFoldDB" id="A0A6A6E566"/>
<accession>A0A6A6E566</accession>
<evidence type="ECO:0000313" key="2">
    <source>
        <dbReference type="Proteomes" id="UP000800200"/>
    </source>
</evidence>
<gene>
    <name evidence="1" type="ORF">K469DRAFT_706815</name>
</gene>
<reference evidence="1" key="1">
    <citation type="journal article" date="2020" name="Stud. Mycol.">
        <title>101 Dothideomycetes genomes: a test case for predicting lifestyles and emergence of pathogens.</title>
        <authorList>
            <person name="Haridas S."/>
            <person name="Albert R."/>
            <person name="Binder M."/>
            <person name="Bloem J."/>
            <person name="Labutti K."/>
            <person name="Salamov A."/>
            <person name="Andreopoulos B."/>
            <person name="Baker S."/>
            <person name="Barry K."/>
            <person name="Bills G."/>
            <person name="Bluhm B."/>
            <person name="Cannon C."/>
            <person name="Castanera R."/>
            <person name="Culley D."/>
            <person name="Daum C."/>
            <person name="Ezra D."/>
            <person name="Gonzalez J."/>
            <person name="Henrissat B."/>
            <person name="Kuo A."/>
            <person name="Liang C."/>
            <person name="Lipzen A."/>
            <person name="Lutzoni F."/>
            <person name="Magnuson J."/>
            <person name="Mondo S."/>
            <person name="Nolan M."/>
            <person name="Ohm R."/>
            <person name="Pangilinan J."/>
            <person name="Park H.-J."/>
            <person name="Ramirez L."/>
            <person name="Alfaro M."/>
            <person name="Sun H."/>
            <person name="Tritt A."/>
            <person name="Yoshinaga Y."/>
            <person name="Zwiers L.-H."/>
            <person name="Turgeon B."/>
            <person name="Goodwin S."/>
            <person name="Spatafora J."/>
            <person name="Crous P."/>
            <person name="Grigoriev I."/>
        </authorList>
    </citation>
    <scope>NUCLEOTIDE SEQUENCE</scope>
    <source>
        <strain evidence="1">CBS 207.26</strain>
    </source>
</reference>
<name>A0A6A6E566_9PEZI</name>
<keyword evidence="2" id="KW-1185">Reference proteome</keyword>
<dbReference type="EMBL" id="ML994630">
    <property type="protein sequence ID" value="KAF2186155.1"/>
    <property type="molecule type" value="Genomic_DNA"/>
</dbReference>
<organism evidence="1 2">
    <name type="scientific">Zopfia rhizophila CBS 207.26</name>
    <dbReference type="NCBI Taxonomy" id="1314779"/>
    <lineage>
        <taxon>Eukaryota</taxon>
        <taxon>Fungi</taxon>
        <taxon>Dikarya</taxon>
        <taxon>Ascomycota</taxon>
        <taxon>Pezizomycotina</taxon>
        <taxon>Dothideomycetes</taxon>
        <taxon>Dothideomycetes incertae sedis</taxon>
        <taxon>Zopfiaceae</taxon>
        <taxon>Zopfia</taxon>
    </lineage>
</organism>